<dbReference type="GO" id="GO:0016757">
    <property type="term" value="F:glycosyltransferase activity"/>
    <property type="evidence" value="ECO:0007669"/>
    <property type="project" value="UniProtKB-KW"/>
</dbReference>
<dbReference type="AlphaFoldDB" id="A0AA96GU18"/>
<evidence type="ECO:0000259" key="1">
    <source>
        <dbReference type="Pfam" id="PF00535"/>
    </source>
</evidence>
<dbReference type="Proteomes" id="UP001302494">
    <property type="component" value="Chromosome"/>
</dbReference>
<gene>
    <name evidence="2" type="ORF">PQG83_10110</name>
</gene>
<dbReference type="EC" id="2.4.-.-" evidence="2"/>
<keyword evidence="3" id="KW-1185">Reference proteome</keyword>
<proteinExistence type="predicted"/>
<accession>A0AA96GU18</accession>
<evidence type="ECO:0000313" key="3">
    <source>
        <dbReference type="Proteomes" id="UP001302494"/>
    </source>
</evidence>
<sequence length="399" mass="46189">MNYKPAVVVVAFNRPNALQRLLESLNADLQAEAVDLVLSVDYGGPSSVAEIATSFIWKYGKKRVILRDENLGLHKHILACGQLTDEYGSIILLEDDLYISPCFYQYGVQAINFYQNDSRISGISLYAHGFIQTSADRFPFNPIKDKWDVYFMQHPASSGQAWTDKQWSRFMEWYAKNKNGDGLRNLPEKIAAWPESSWKKYFNSYMIAQDKYFVYPYISLTTNFGESGTNMLKNSSFQVPLELNRRKFEFGDIDDSIAVYDTYCELSSDRLSRLCKELQCYDFEVDIYGTKNLKRVAKSYILTSKAAKKRVQGFALELRPAEMNVIMGIKGEDIGLCRKEDVSELPQTARDEFRNFVFFYRISLPVQTWIKYCGVRIWQALKLRLDLSKIFKYLCVTVY</sequence>
<organism evidence="2 3">
    <name type="scientific">Candidatus Nitrospira neomarina</name>
    <dbReference type="NCBI Taxonomy" id="3020899"/>
    <lineage>
        <taxon>Bacteria</taxon>
        <taxon>Pseudomonadati</taxon>
        <taxon>Nitrospirota</taxon>
        <taxon>Nitrospiria</taxon>
        <taxon>Nitrospirales</taxon>
        <taxon>Nitrospiraceae</taxon>
        <taxon>Nitrospira</taxon>
    </lineage>
</organism>
<protein>
    <submittedName>
        <fullName evidence="2">Glycosyltransferase</fullName>
        <ecNumber evidence="2">2.4.-.-</ecNumber>
    </submittedName>
</protein>
<dbReference type="InterPro" id="IPR001173">
    <property type="entry name" value="Glyco_trans_2-like"/>
</dbReference>
<dbReference type="PANTHER" id="PTHR33604">
    <property type="entry name" value="OSJNBA0004B13.7 PROTEIN"/>
    <property type="match status" value="1"/>
</dbReference>
<keyword evidence="2" id="KW-0328">Glycosyltransferase</keyword>
<evidence type="ECO:0000313" key="2">
    <source>
        <dbReference type="EMBL" id="WNM64084.1"/>
    </source>
</evidence>
<dbReference type="InterPro" id="IPR029044">
    <property type="entry name" value="Nucleotide-diphossugar_trans"/>
</dbReference>
<dbReference type="EMBL" id="CP116968">
    <property type="protein sequence ID" value="WNM64084.1"/>
    <property type="molecule type" value="Genomic_DNA"/>
</dbReference>
<feature type="domain" description="Glycosyltransferase 2-like" evidence="1">
    <location>
        <begin position="7"/>
        <end position="117"/>
    </location>
</feature>
<reference evidence="2 3" key="1">
    <citation type="submission" date="2023-01" db="EMBL/GenBank/DDBJ databases">
        <title>Cultivation and genomic characterization of new, ubiquitous marine nitrite-oxidizing bacteria from the Nitrospirales.</title>
        <authorList>
            <person name="Mueller A.J."/>
            <person name="Daebeler A."/>
            <person name="Herbold C.W."/>
            <person name="Kirkegaard R.H."/>
            <person name="Daims H."/>
        </authorList>
    </citation>
    <scope>NUCLEOTIDE SEQUENCE [LARGE SCALE GENOMIC DNA]</scope>
    <source>
        <strain evidence="2 3">DK</strain>
    </source>
</reference>
<dbReference type="SUPFAM" id="SSF53448">
    <property type="entry name" value="Nucleotide-diphospho-sugar transferases"/>
    <property type="match status" value="1"/>
</dbReference>
<name>A0AA96GU18_9BACT</name>
<dbReference type="Gene3D" id="3.90.550.10">
    <property type="entry name" value="Spore Coat Polysaccharide Biosynthesis Protein SpsA, Chain A"/>
    <property type="match status" value="1"/>
</dbReference>
<dbReference type="Pfam" id="PF00535">
    <property type="entry name" value="Glycos_transf_2"/>
    <property type="match status" value="1"/>
</dbReference>
<dbReference type="KEGG" id="nneo:PQG83_10110"/>
<dbReference type="RefSeq" id="WP_312749008.1">
    <property type="nucleotide sequence ID" value="NZ_CP116968.1"/>
</dbReference>
<dbReference type="PANTHER" id="PTHR33604:SF3">
    <property type="entry name" value="OSJNBA0004B13.7 PROTEIN"/>
    <property type="match status" value="1"/>
</dbReference>
<keyword evidence="2" id="KW-0808">Transferase</keyword>